<gene>
    <name evidence="1" type="ordered locus">BDI_2003</name>
</gene>
<dbReference type="HOGENOM" id="CLU_161352_1_0_10"/>
<evidence type="ECO:0000313" key="1">
    <source>
        <dbReference type="EMBL" id="ABR43738.1"/>
    </source>
</evidence>
<organism evidence="1 2">
    <name type="scientific">Parabacteroides distasonis (strain ATCC 8503 / DSM 20701 / CIP 104284 / JCM 5825 / NCTC 11152)</name>
    <dbReference type="NCBI Taxonomy" id="435591"/>
    <lineage>
        <taxon>Bacteria</taxon>
        <taxon>Pseudomonadati</taxon>
        <taxon>Bacteroidota</taxon>
        <taxon>Bacteroidia</taxon>
        <taxon>Bacteroidales</taxon>
        <taxon>Tannerellaceae</taxon>
        <taxon>Parabacteroides</taxon>
    </lineage>
</organism>
<name>A6LDH4_PARD8</name>
<dbReference type="PaxDb" id="435591-BDI_2003"/>
<protein>
    <submittedName>
        <fullName evidence="1">Uncharacterized protein</fullName>
    </submittedName>
</protein>
<proteinExistence type="predicted"/>
<dbReference type="Proteomes" id="UP000000566">
    <property type="component" value="Chromosome"/>
</dbReference>
<keyword evidence="2" id="KW-1185">Reference proteome</keyword>
<sequence length="118" mass="13774">MAFPRYLITYVLYLWIIKYEIIMAKRRILKKEISYVAGELFTEALVCKLYIPGVNQEKADALMARILDMQDSYIVRAGHPDGKDNKALVRNYYRKLREDLQNEVNAIADEIGELSKDK</sequence>
<dbReference type="eggNOG" id="ENOG5033FB6">
    <property type="taxonomic scope" value="Bacteria"/>
</dbReference>
<dbReference type="EMBL" id="CP000140">
    <property type="protein sequence ID" value="ABR43738.1"/>
    <property type="molecule type" value="Genomic_DNA"/>
</dbReference>
<dbReference type="KEGG" id="pdi:BDI_2003"/>
<dbReference type="AlphaFoldDB" id="A6LDH4"/>
<reference evidence="1 2" key="1">
    <citation type="journal article" date="2007" name="PLoS Biol.">
        <title>Evolution of symbiotic bacteria in the distal human intestine.</title>
        <authorList>
            <person name="Xu J."/>
            <person name="Mahowald M.A."/>
            <person name="Ley R.E."/>
            <person name="Lozupone C.A."/>
            <person name="Hamady M."/>
            <person name="Martens E.C."/>
            <person name="Henrissat B."/>
            <person name="Coutinho P.M."/>
            <person name="Minx P."/>
            <person name="Latreille P."/>
            <person name="Cordum H."/>
            <person name="Van Brunt A."/>
            <person name="Kim K."/>
            <person name="Fulton R.S."/>
            <person name="Fulton L.A."/>
            <person name="Clifton S.W."/>
            <person name="Wilson R.K."/>
            <person name="Knight R.D."/>
            <person name="Gordon J.I."/>
        </authorList>
    </citation>
    <scope>NUCLEOTIDE SEQUENCE [LARGE SCALE GENOMIC DNA]</scope>
    <source>
        <strain evidence="2">ATCC 8503 / DSM 20701 / CIP 104284 / JCM 5825 / NCTC 11152</strain>
    </source>
</reference>
<accession>A6LDH4</accession>
<dbReference type="STRING" id="435591.BDI_2003"/>
<evidence type="ECO:0000313" key="2">
    <source>
        <dbReference type="Proteomes" id="UP000000566"/>
    </source>
</evidence>